<keyword evidence="5" id="KW-0460">Magnesium</keyword>
<evidence type="ECO:0000259" key="6">
    <source>
        <dbReference type="PROSITE" id="PS51462"/>
    </source>
</evidence>
<dbReference type="CDD" id="cd04697">
    <property type="entry name" value="NUDIX_Hydrolase"/>
    <property type="match status" value="1"/>
</dbReference>
<dbReference type="PANTHER" id="PTHR43736:SF1">
    <property type="entry name" value="DIHYDRONEOPTERIN TRIPHOSPHATE DIPHOSPHATASE"/>
    <property type="match status" value="1"/>
</dbReference>
<dbReference type="PROSITE" id="PS00893">
    <property type="entry name" value="NUDIX_BOX"/>
    <property type="match status" value="1"/>
</dbReference>
<evidence type="ECO:0000256" key="1">
    <source>
        <dbReference type="ARBA" id="ARBA00001946"/>
    </source>
</evidence>
<reference evidence="7 8" key="1">
    <citation type="submission" date="2013-07" db="EMBL/GenBank/DDBJ databases">
        <authorList>
            <consortium name="DOE Joint Genome Institute"/>
            <person name="Reeve W."/>
            <person name="Huntemann M."/>
            <person name="Han J."/>
            <person name="Chen A."/>
            <person name="Kyrpides N."/>
            <person name="Mavromatis K."/>
            <person name="Markowitz V."/>
            <person name="Palaniappan K."/>
            <person name="Ivanova N."/>
            <person name="Schaumberg A."/>
            <person name="Pati A."/>
            <person name="Liolios K."/>
            <person name="Nordberg H.P."/>
            <person name="Cantor M.N."/>
            <person name="Hua S.X."/>
            <person name="Woyke T."/>
        </authorList>
    </citation>
    <scope>NUCLEOTIDE SEQUENCE [LARGE SCALE GENOMIC DNA]</scope>
    <source>
        <strain evidence="7 8">DSM 43889</strain>
    </source>
</reference>
<keyword evidence="8" id="KW-1185">Reference proteome</keyword>
<dbReference type="InterPro" id="IPR024195">
    <property type="entry name" value="NUDIX_hydrolase_YfcD_pred"/>
</dbReference>
<feature type="domain" description="Nudix hydrolase" evidence="6">
    <location>
        <begin position="35"/>
        <end position="164"/>
    </location>
</feature>
<dbReference type="PANTHER" id="PTHR43736">
    <property type="entry name" value="ADP-RIBOSE PYROPHOSPHATASE"/>
    <property type="match status" value="1"/>
</dbReference>
<evidence type="ECO:0000256" key="5">
    <source>
        <dbReference type="ARBA" id="ARBA00022842"/>
    </source>
</evidence>
<proteinExistence type="inferred from homology"/>
<organism evidence="7 8">
    <name type="scientific">Actinoalloteichus caeruleus DSM 43889</name>
    <dbReference type="NCBI Taxonomy" id="1120930"/>
    <lineage>
        <taxon>Bacteria</taxon>
        <taxon>Bacillati</taxon>
        <taxon>Actinomycetota</taxon>
        <taxon>Actinomycetes</taxon>
        <taxon>Pseudonocardiales</taxon>
        <taxon>Pseudonocardiaceae</taxon>
        <taxon>Actinoalloteichus</taxon>
        <taxon>Actinoalloteichus cyanogriseus</taxon>
    </lineage>
</organism>
<dbReference type="InterPro" id="IPR015797">
    <property type="entry name" value="NUDIX_hydrolase-like_dom_sf"/>
</dbReference>
<sequence>MGEPVSRGDELVAVYDADGTVVGSAPRRRVRAENLWHGCGAVLLLSPGGDQAYVHRRTDTKDIFPGGLDCFAGGVVDAGEDPADCARRELAEELGVVGVPLRPVLVGSYEGPGLRVRTHLFEARWGGEVRHQPEEIASGWWMPLEELRRRSVDPGWPLVPDSRLLVREWFRRSAAGGLGT</sequence>
<comment type="cofactor">
    <cofactor evidence="1">
        <name>Mg(2+)</name>
        <dbReference type="ChEBI" id="CHEBI:18420"/>
    </cofactor>
</comment>
<dbReference type="PIRSF" id="PIRSF017340">
    <property type="entry name" value="Nudix_hydro"/>
    <property type="match status" value="1"/>
</dbReference>
<keyword evidence="3" id="KW-0479">Metal-binding</keyword>
<accession>A0ABT1JC26</accession>
<dbReference type="RefSeq" id="WP_026419802.1">
    <property type="nucleotide sequence ID" value="NZ_AUBJ02000001.1"/>
</dbReference>
<keyword evidence="4" id="KW-0378">Hydrolase</keyword>
<evidence type="ECO:0000256" key="4">
    <source>
        <dbReference type="ARBA" id="ARBA00022801"/>
    </source>
</evidence>
<dbReference type="Proteomes" id="UP000791080">
    <property type="component" value="Unassembled WGS sequence"/>
</dbReference>
<comment type="similarity">
    <text evidence="2">Belongs to the Nudix hydrolase family.</text>
</comment>
<dbReference type="PROSITE" id="PS51462">
    <property type="entry name" value="NUDIX"/>
    <property type="match status" value="1"/>
</dbReference>
<evidence type="ECO:0000256" key="2">
    <source>
        <dbReference type="ARBA" id="ARBA00005582"/>
    </source>
</evidence>
<name>A0ABT1JC26_ACTCY</name>
<dbReference type="Pfam" id="PF00293">
    <property type="entry name" value="NUDIX"/>
    <property type="match status" value="1"/>
</dbReference>
<reference evidence="7 8" key="2">
    <citation type="submission" date="2022-06" db="EMBL/GenBank/DDBJ databases">
        <title>Genomic Encyclopedia of Type Strains, Phase I: the one thousand microbial genomes (KMG-I) project.</title>
        <authorList>
            <person name="Kyrpides N."/>
        </authorList>
    </citation>
    <scope>NUCLEOTIDE SEQUENCE [LARGE SCALE GENOMIC DNA]</scope>
    <source>
        <strain evidence="7 8">DSM 43889</strain>
    </source>
</reference>
<comment type="caution">
    <text evidence="7">The sequence shown here is derived from an EMBL/GenBank/DDBJ whole genome shotgun (WGS) entry which is preliminary data.</text>
</comment>
<dbReference type="Gene3D" id="3.90.79.10">
    <property type="entry name" value="Nucleoside Triphosphate Pyrophosphohydrolase"/>
    <property type="match status" value="1"/>
</dbReference>
<dbReference type="SUPFAM" id="SSF55811">
    <property type="entry name" value="Nudix"/>
    <property type="match status" value="1"/>
</dbReference>
<evidence type="ECO:0000313" key="8">
    <source>
        <dbReference type="Proteomes" id="UP000791080"/>
    </source>
</evidence>
<evidence type="ECO:0000256" key="3">
    <source>
        <dbReference type="ARBA" id="ARBA00022723"/>
    </source>
</evidence>
<dbReference type="EMBL" id="AUBJ02000001">
    <property type="protein sequence ID" value="MCP2330045.1"/>
    <property type="molecule type" value="Genomic_DNA"/>
</dbReference>
<dbReference type="InterPro" id="IPR020084">
    <property type="entry name" value="NUDIX_hydrolase_CS"/>
</dbReference>
<evidence type="ECO:0000313" key="7">
    <source>
        <dbReference type="EMBL" id="MCP2330045.1"/>
    </source>
</evidence>
<gene>
    <name evidence="7" type="ORF">G443_000315</name>
</gene>
<dbReference type="InterPro" id="IPR000086">
    <property type="entry name" value="NUDIX_hydrolase_dom"/>
</dbReference>
<protein>
    <submittedName>
        <fullName evidence="7">NUDIX domain-containing protein</fullName>
    </submittedName>
</protein>